<dbReference type="InterPro" id="IPR032466">
    <property type="entry name" value="Metal_Hydrolase"/>
</dbReference>
<dbReference type="KEGG" id="spai:FPZ24_11250"/>
<sequence length="682" mass="72529">MIIRSIAAILLAGAALSVSAPVASQTPKDQLLTPPANAEEFVIVSSAGQHGTAWIWTMPDGTIASRQSFLLRGMVTEVDETIKLGPNGQPEKIVGRGITPNGDAAESFDVVGGKASWKTPIDAGSAAYDGKSQYATVGGTWADLKYWAESLYKAPNKTLTLLPSGTERMEKLVDIQVGSGPTAKTVTSWMIKGLSLEPGLVLMNQDGSFFGQAGGMALLPKAYADDRLKLQKAQIDAMAALNPAIRERFGKVSPVPVAFTHVKMFDAIAAKFLDDQTVIADKGKIVAVGPAAKVKVPAGTKVIDGTGKTLSPGIWDAHMHTQSDLQGIMLLSMGETSARNPGADVEPTIERNKRIAAGQLLYPTVYSSVLIDGKGPLAAQGGVAVSSAQEAIDAVRMAKEKGFTGVKFYTSMKPEWLWPAIKEAKKLGLHVHGHIPATLRPTDVIAGGYDEITHINFVMMQAMPDSVVNIDNGIERFNGPGKYAKDVDLTKEPMASLIKEMAAKKITVDPTLSAFENLYVPENGELQPAYTAFVGTMPSVTERYFRFGGFQPPAPVTRADWRASFAKMMELAKRLHDAGVPIVAGTDGGGLEIIRELELYVQIGLTTAEALQSATIVPARLVGADKATGSITVGKEADLVLVDGDASKDIGAMRRTLWVMSDGALMNADDLREVAGFSGRPK</sequence>
<reference evidence="3 4" key="1">
    <citation type="submission" date="2019-07" db="EMBL/GenBank/DDBJ databases">
        <title>Full genome sequence of Sphingomonas sp. 4R-6-7(HKS19).</title>
        <authorList>
            <person name="Im W.-T."/>
        </authorList>
    </citation>
    <scope>NUCLEOTIDE SEQUENCE [LARGE SCALE GENOMIC DNA]</scope>
    <source>
        <strain evidence="3 4">HKS19</strain>
    </source>
</reference>
<dbReference type="SUPFAM" id="SSF51338">
    <property type="entry name" value="Composite domain of metallo-dependent hydrolases"/>
    <property type="match status" value="1"/>
</dbReference>
<dbReference type="InterPro" id="IPR011059">
    <property type="entry name" value="Metal-dep_hydrolase_composite"/>
</dbReference>
<evidence type="ECO:0000256" key="1">
    <source>
        <dbReference type="SAM" id="SignalP"/>
    </source>
</evidence>
<dbReference type="RefSeq" id="WP_146572033.1">
    <property type="nucleotide sequence ID" value="NZ_CP042306.1"/>
</dbReference>
<feature type="domain" description="Amidohydrolase-related" evidence="2">
    <location>
        <begin position="399"/>
        <end position="653"/>
    </location>
</feature>
<evidence type="ECO:0000259" key="2">
    <source>
        <dbReference type="Pfam" id="PF01979"/>
    </source>
</evidence>
<evidence type="ECO:0000313" key="3">
    <source>
        <dbReference type="EMBL" id="QDZ07988.1"/>
    </source>
</evidence>
<gene>
    <name evidence="3" type="ORF">FPZ24_11250</name>
</gene>
<dbReference type="Pfam" id="PF01979">
    <property type="entry name" value="Amidohydro_1"/>
    <property type="match status" value="1"/>
</dbReference>
<dbReference type="EMBL" id="CP042306">
    <property type="protein sequence ID" value="QDZ07988.1"/>
    <property type="molecule type" value="Genomic_DNA"/>
</dbReference>
<organism evidence="3 4">
    <name type="scientific">Sphingomonas panacisoli</name>
    <dbReference type="NCBI Taxonomy" id="1813879"/>
    <lineage>
        <taxon>Bacteria</taxon>
        <taxon>Pseudomonadati</taxon>
        <taxon>Pseudomonadota</taxon>
        <taxon>Alphaproteobacteria</taxon>
        <taxon>Sphingomonadales</taxon>
        <taxon>Sphingomonadaceae</taxon>
        <taxon>Sphingomonas</taxon>
    </lineage>
</organism>
<dbReference type="Gene3D" id="2.30.40.10">
    <property type="entry name" value="Urease, subunit C, domain 1"/>
    <property type="match status" value="1"/>
</dbReference>
<keyword evidence="3" id="KW-0378">Hydrolase</keyword>
<protein>
    <submittedName>
        <fullName evidence="3">Amidohydrolase family protein</fullName>
    </submittedName>
</protein>
<dbReference type="PANTHER" id="PTHR43135">
    <property type="entry name" value="ALPHA-D-RIBOSE 1-METHYLPHOSPHONATE 5-TRIPHOSPHATE DIPHOSPHATASE"/>
    <property type="match status" value="1"/>
</dbReference>
<dbReference type="InterPro" id="IPR006680">
    <property type="entry name" value="Amidohydro-rel"/>
</dbReference>
<dbReference type="Proteomes" id="UP000315673">
    <property type="component" value="Chromosome"/>
</dbReference>
<proteinExistence type="predicted"/>
<evidence type="ECO:0000313" key="4">
    <source>
        <dbReference type="Proteomes" id="UP000315673"/>
    </source>
</evidence>
<name>A0A5B8LIC4_9SPHN</name>
<feature type="chain" id="PRO_5022853690" evidence="1">
    <location>
        <begin position="21"/>
        <end position="682"/>
    </location>
</feature>
<dbReference type="Gene3D" id="3.20.20.140">
    <property type="entry name" value="Metal-dependent hydrolases"/>
    <property type="match status" value="1"/>
</dbReference>
<keyword evidence="4" id="KW-1185">Reference proteome</keyword>
<accession>A0A5B8LIC4</accession>
<dbReference type="PANTHER" id="PTHR43135:SF3">
    <property type="entry name" value="ALPHA-D-RIBOSE 1-METHYLPHOSPHONATE 5-TRIPHOSPHATE DIPHOSPHATASE"/>
    <property type="match status" value="1"/>
</dbReference>
<dbReference type="SUPFAM" id="SSF51556">
    <property type="entry name" value="Metallo-dependent hydrolases"/>
    <property type="match status" value="1"/>
</dbReference>
<dbReference type="GO" id="GO:0016810">
    <property type="term" value="F:hydrolase activity, acting on carbon-nitrogen (but not peptide) bonds"/>
    <property type="evidence" value="ECO:0007669"/>
    <property type="project" value="InterPro"/>
</dbReference>
<dbReference type="AlphaFoldDB" id="A0A5B8LIC4"/>
<dbReference type="InterPro" id="IPR051781">
    <property type="entry name" value="Metallo-dep_Hydrolase"/>
</dbReference>
<keyword evidence="1" id="KW-0732">Signal</keyword>
<feature type="signal peptide" evidence="1">
    <location>
        <begin position="1"/>
        <end position="20"/>
    </location>
</feature>
<dbReference type="OrthoDB" id="9765769at2"/>